<protein>
    <recommendedName>
        <fullName evidence="2">PBCV-1 P7 disulphide-bonded domain-containing protein</fullName>
    </recommendedName>
</protein>
<evidence type="ECO:0000313" key="3">
    <source>
        <dbReference type="EMBL" id="AGE53847.1"/>
    </source>
</evidence>
<sequence length="256" mass="29470">MQIYSEYYEKIGPRKLRLLVKRRLLFASTWLYINNYILLSIIMKLQTKHMILLGFVAVVVVFIIFMLTRKKKEGFSIGNIFGKVKGAVTGTVGKVVNVVKPQGYKPEFVNRVNFGKFWACPEGTTDWGSEDKQCLVSQYGPMMWRNKGGNEWGWSCPAGSAPNNSDDWNQKCVQGYSMKKLIDGQWRCTDTEIDTGKDWSNSDWFTAQQQCDRGNNKVFTRRMYIDGKWQCPDGTWDTGFTWSDGENGGKQCKYYP</sequence>
<evidence type="ECO:0000313" key="4">
    <source>
        <dbReference type="Proteomes" id="UP000247091"/>
    </source>
</evidence>
<feature type="domain" description="PBCV-1 P7 disulphide-bonded" evidence="2">
    <location>
        <begin position="107"/>
        <end position="130"/>
    </location>
</feature>
<keyword evidence="1" id="KW-0812">Transmembrane</keyword>
<name>M1HPP1_PBCVI</name>
<proteinExistence type="predicted"/>
<dbReference type="SMR" id="M1HPP1"/>
<accession>M1HPP1</accession>
<dbReference type="Pfam" id="PF25636">
    <property type="entry name" value="PBCV1_P7"/>
    <property type="match status" value="3"/>
</dbReference>
<keyword evidence="1" id="KW-1133">Transmembrane helix</keyword>
<dbReference type="Proteomes" id="UP000247091">
    <property type="component" value="Segment"/>
</dbReference>
<dbReference type="EMBL" id="JX997169">
    <property type="protein sequence ID" value="AGE53847.1"/>
    <property type="molecule type" value="Genomic_DNA"/>
</dbReference>
<feature type="transmembrane region" description="Helical" evidence="1">
    <location>
        <begin position="49"/>
        <end position="67"/>
    </location>
</feature>
<evidence type="ECO:0000256" key="1">
    <source>
        <dbReference type="SAM" id="Phobius"/>
    </source>
</evidence>
<feature type="domain" description="PBCV-1 P7 disulphide-bonded" evidence="2">
    <location>
        <begin position="182"/>
        <end position="213"/>
    </location>
</feature>
<evidence type="ECO:0000259" key="2">
    <source>
        <dbReference type="Pfam" id="PF25636"/>
    </source>
</evidence>
<feature type="transmembrane region" description="Helical" evidence="1">
    <location>
        <begin position="24"/>
        <end position="43"/>
    </location>
</feature>
<feature type="domain" description="PBCV-1 P7 disulphide-bonded" evidence="2">
    <location>
        <begin position="218"/>
        <end position="254"/>
    </location>
</feature>
<organism evidence="3 4">
    <name type="scientific">Paramecium bursaria Chlorella virus IL3A</name>
    <name type="common">PBCV-IL3A</name>
    <dbReference type="NCBI Taxonomy" id="46019"/>
    <lineage>
        <taxon>Viruses</taxon>
        <taxon>Varidnaviria</taxon>
        <taxon>Bamfordvirae</taxon>
        <taxon>Nucleocytoviricota</taxon>
        <taxon>Megaviricetes</taxon>
        <taxon>Algavirales</taxon>
        <taxon>Phycodnaviridae</taxon>
        <taxon>Chlorovirus</taxon>
        <taxon>Chlorovirus illinoense</taxon>
    </lineage>
</organism>
<keyword evidence="1" id="KW-0472">Membrane</keyword>
<reference evidence="3 4" key="1">
    <citation type="submission" date="2012-10" db="EMBL/GenBank/DDBJ databases">
        <title>Towards defining the chloroviruses: a genomic journey through a genus of large DNA viruses.</title>
        <authorList>
            <person name="Jeanniard A."/>
            <person name="Dunigan D.D."/>
            <person name="Gurnon J.R."/>
            <person name="Agarkova I."/>
            <person name="Kang M."/>
            <person name="Vitek J."/>
            <person name="Duncan G."/>
            <person name="McClung O.W."/>
            <person name="Larsen M."/>
            <person name="Claverie J.-M."/>
            <person name="Van Etten J.L."/>
            <person name="Blanc G."/>
        </authorList>
    </citation>
    <scope>NUCLEOTIDE SEQUENCE [LARGE SCALE GENOMIC DNA]</scope>
</reference>
<dbReference type="InterPro" id="IPR057988">
    <property type="entry name" value="PBCV1_P7"/>
</dbReference>
<gene>
    <name evidence="3" type="primary">IL-3A_291L</name>
    <name evidence="3" type="ORF">PBCVIL3A_291L</name>
</gene>
<organismHost>
    <name type="scientific">Chlorella</name>
    <dbReference type="NCBI Taxonomy" id="3071"/>
</organismHost>